<reference evidence="1" key="1">
    <citation type="submission" date="2019-04" db="EMBL/GenBank/DDBJ databases">
        <title>Evolution of Biomass-Degrading Anaerobic Consortia Revealed by Metagenomics.</title>
        <authorList>
            <person name="Peng X."/>
        </authorList>
    </citation>
    <scope>NUCLEOTIDE SEQUENCE</scope>
    <source>
        <strain evidence="1">SIG14</strain>
    </source>
</reference>
<dbReference type="Proteomes" id="UP000732619">
    <property type="component" value="Unassembled WGS sequence"/>
</dbReference>
<proteinExistence type="predicted"/>
<sequence length="101" mass="11992">MKIDLKGLNELSKRAKKLDGENIVSIDELFSKEFLEKYSAFSSFDEMIDRSGFKLENEEDFSKLSENEDWEFFIIKNTSFNSFEEMENEAAKEYVFNQLFK</sequence>
<name>A0A8T3VU50_METOL</name>
<evidence type="ECO:0000313" key="2">
    <source>
        <dbReference type="Proteomes" id="UP000732619"/>
    </source>
</evidence>
<accession>A0A8T3VU50</accession>
<dbReference type="EMBL" id="SUTG01000031">
    <property type="protein sequence ID" value="MBE6512811.1"/>
    <property type="molecule type" value="Genomic_DNA"/>
</dbReference>
<comment type="caution">
    <text evidence="1">The sequence shown here is derived from an EMBL/GenBank/DDBJ whole genome shotgun (WGS) entry which is preliminary data.</text>
</comment>
<dbReference type="AlphaFoldDB" id="A0A8T3VU50"/>
<organism evidence="1 2">
    <name type="scientific">Methanobrevibacter olleyae</name>
    <dbReference type="NCBI Taxonomy" id="294671"/>
    <lineage>
        <taxon>Archaea</taxon>
        <taxon>Methanobacteriati</taxon>
        <taxon>Methanobacteriota</taxon>
        <taxon>Methanomada group</taxon>
        <taxon>Methanobacteria</taxon>
        <taxon>Methanobacteriales</taxon>
        <taxon>Methanobacteriaceae</taxon>
        <taxon>Methanobrevibacter</taxon>
    </lineage>
</organism>
<protein>
    <submittedName>
        <fullName evidence="1">Uncharacterized protein</fullName>
    </submittedName>
</protein>
<gene>
    <name evidence="1" type="ORF">E7Z75_06690</name>
</gene>
<evidence type="ECO:0000313" key="1">
    <source>
        <dbReference type="EMBL" id="MBE6512811.1"/>
    </source>
</evidence>